<proteinExistence type="predicted"/>
<organism evidence="1 2">
    <name type="scientific">Panagrolaimus davidi</name>
    <dbReference type="NCBI Taxonomy" id="227884"/>
    <lineage>
        <taxon>Eukaryota</taxon>
        <taxon>Metazoa</taxon>
        <taxon>Ecdysozoa</taxon>
        <taxon>Nematoda</taxon>
        <taxon>Chromadorea</taxon>
        <taxon>Rhabditida</taxon>
        <taxon>Tylenchina</taxon>
        <taxon>Panagrolaimomorpha</taxon>
        <taxon>Panagrolaimoidea</taxon>
        <taxon>Panagrolaimidae</taxon>
        <taxon>Panagrolaimus</taxon>
    </lineage>
</organism>
<reference evidence="2" key="1">
    <citation type="submission" date="2022-11" db="UniProtKB">
        <authorList>
            <consortium name="WormBaseParasite"/>
        </authorList>
    </citation>
    <scope>IDENTIFICATION</scope>
</reference>
<name>A0A914Q6R1_9BILA</name>
<evidence type="ECO:0000313" key="2">
    <source>
        <dbReference type="WBParaSite" id="PDA_v2.g26681.t1"/>
    </source>
</evidence>
<dbReference type="Proteomes" id="UP000887578">
    <property type="component" value="Unplaced"/>
</dbReference>
<keyword evidence="1" id="KW-1185">Reference proteome</keyword>
<sequence>MLKLYFNDFKDPMERIVKDVCSLDPSKIFEDSHVKEEIGKVATVYDSMARAFSSADEKSLVSPRTYSFSNTTTKTFFFFHRVDVPHDTVTYDISSDTRKLLDIRLDQFQIIKYYPNVMKKLLPILQIPQHLHYMRNLSDALVNSPKLLEQLIFGSVKKIYDAEPPQITHFGGAFKTGALNPFTGTYDCPPYFKAITILTDLNLCLSTDTSTKWPLRLGGFYNCDSDLKLCPRGYSTYLGTILNGCEHYYCIRFHSRDIYSPPIINRPPYTDYKMANAETIPTD</sequence>
<evidence type="ECO:0000313" key="1">
    <source>
        <dbReference type="Proteomes" id="UP000887578"/>
    </source>
</evidence>
<protein>
    <submittedName>
        <fullName evidence="2">Uncharacterized protein</fullName>
    </submittedName>
</protein>
<dbReference type="AlphaFoldDB" id="A0A914Q6R1"/>
<accession>A0A914Q6R1</accession>
<dbReference type="WBParaSite" id="PDA_v2.g26681.t1">
    <property type="protein sequence ID" value="PDA_v2.g26681.t1"/>
    <property type="gene ID" value="PDA_v2.g26681"/>
</dbReference>